<dbReference type="Pfam" id="PF02746">
    <property type="entry name" value="MR_MLE_N"/>
    <property type="match status" value="1"/>
</dbReference>
<dbReference type="Gene3D" id="3.30.390.10">
    <property type="entry name" value="Enolase-like, N-terminal domain"/>
    <property type="match status" value="1"/>
</dbReference>
<dbReference type="SUPFAM" id="SSF54826">
    <property type="entry name" value="Enolase N-terminal domain-like"/>
    <property type="match status" value="1"/>
</dbReference>
<dbReference type="EMBL" id="CADCWC010000011">
    <property type="protein sequence ID" value="CAA9518879.1"/>
    <property type="molecule type" value="Genomic_DNA"/>
</dbReference>
<comment type="cofactor">
    <cofactor evidence="1">
        <name>Mg(2+)</name>
        <dbReference type="ChEBI" id="CHEBI:18420"/>
    </cofactor>
</comment>
<dbReference type="PANTHER" id="PTHR13794:SF58">
    <property type="entry name" value="MITOCHONDRIAL ENOLASE SUPERFAMILY MEMBER 1"/>
    <property type="match status" value="1"/>
</dbReference>
<dbReference type="InterPro" id="IPR046945">
    <property type="entry name" value="RHMD-like"/>
</dbReference>
<dbReference type="SFLD" id="SFLDS00001">
    <property type="entry name" value="Enolase"/>
    <property type="match status" value="1"/>
</dbReference>
<evidence type="ECO:0000256" key="3">
    <source>
        <dbReference type="ARBA" id="ARBA00022842"/>
    </source>
</evidence>
<dbReference type="GO" id="GO:0016052">
    <property type="term" value="P:carbohydrate catabolic process"/>
    <property type="evidence" value="ECO:0007669"/>
    <property type="project" value="TreeGrafter"/>
</dbReference>
<dbReference type="SMART" id="SM00922">
    <property type="entry name" value="MR_MLE"/>
    <property type="match status" value="1"/>
</dbReference>
<protein>
    <submittedName>
        <fullName evidence="5">Mandelate racemase/muconate lactonizing enzyme family protein</fullName>
    </submittedName>
</protein>
<evidence type="ECO:0000256" key="1">
    <source>
        <dbReference type="ARBA" id="ARBA00001946"/>
    </source>
</evidence>
<dbReference type="InterPro" id="IPR036849">
    <property type="entry name" value="Enolase-like_C_sf"/>
</dbReference>
<dbReference type="Pfam" id="PF13378">
    <property type="entry name" value="MR_MLE_C"/>
    <property type="match status" value="1"/>
</dbReference>
<dbReference type="SFLD" id="SFLDG00179">
    <property type="entry name" value="mandelate_racemase"/>
    <property type="match status" value="1"/>
</dbReference>
<keyword evidence="3" id="KW-0460">Magnesium</keyword>
<dbReference type="SUPFAM" id="SSF51604">
    <property type="entry name" value="Enolase C-terminal domain-like"/>
    <property type="match status" value="1"/>
</dbReference>
<organism evidence="5">
    <name type="scientific">uncultured Thermoleophilia bacterium</name>
    <dbReference type="NCBI Taxonomy" id="1497501"/>
    <lineage>
        <taxon>Bacteria</taxon>
        <taxon>Bacillati</taxon>
        <taxon>Actinomycetota</taxon>
        <taxon>Thermoleophilia</taxon>
        <taxon>environmental samples</taxon>
    </lineage>
</organism>
<dbReference type="CDD" id="cd03316">
    <property type="entry name" value="MR_like"/>
    <property type="match status" value="1"/>
</dbReference>
<sequence>MADSLHYIGSRTALVLEITTDDGLVGIGESAIYGGPASVVETVIHDELAPRLLGQDPTQPERLWARMTSASHQHGDGGILPASISGLDIALWDLLGQRAGLPLWRLLGGYRNQVQAYASAGFYMEGKDAAGLADEVRGYVDRGYRHAKIKVGRTEDTFMNPLVDMESPDFALVDLGEDLRRVRAVREAVGDDVHVMTDANNAWTASTALRAGREYDRLGIHWFEEPVPTEDRAGSAALAVELDCPIAGYETQTGLPGFRDLIAARAVDIVQPDVIWSGGITPCRRIAALAAAAGLPVVPHVFSTAVSLAANLHFIAALPNSYLLEFDQNPNSLRTELLDRPIEPDARAVVTVPEGPGLGVKLDHETLRARATAPPRTSEAASA</sequence>
<dbReference type="AlphaFoldDB" id="A0A6J4TBI7"/>
<reference evidence="5" key="1">
    <citation type="submission" date="2020-02" db="EMBL/GenBank/DDBJ databases">
        <authorList>
            <person name="Meier V. D."/>
        </authorList>
    </citation>
    <scope>NUCLEOTIDE SEQUENCE</scope>
    <source>
        <strain evidence="5">AVDCRST_MAG79</strain>
    </source>
</reference>
<dbReference type="GO" id="GO:0000287">
    <property type="term" value="F:magnesium ion binding"/>
    <property type="evidence" value="ECO:0007669"/>
    <property type="project" value="TreeGrafter"/>
</dbReference>
<feature type="domain" description="Mandelate racemase/muconate lactonizing enzyme C-terminal" evidence="4">
    <location>
        <begin position="129"/>
        <end position="245"/>
    </location>
</feature>
<dbReference type="InterPro" id="IPR013342">
    <property type="entry name" value="Mandelate_racemase_C"/>
</dbReference>
<dbReference type="InterPro" id="IPR013341">
    <property type="entry name" value="Mandelate_racemase_N_dom"/>
</dbReference>
<name>A0A6J4TBI7_9ACTN</name>
<gene>
    <name evidence="5" type="ORF">AVDCRST_MAG79-73</name>
</gene>
<evidence type="ECO:0000256" key="2">
    <source>
        <dbReference type="ARBA" id="ARBA00022723"/>
    </source>
</evidence>
<accession>A0A6J4TBI7</accession>
<dbReference type="PANTHER" id="PTHR13794">
    <property type="entry name" value="ENOLASE SUPERFAMILY, MANDELATE RACEMASE"/>
    <property type="match status" value="1"/>
</dbReference>
<evidence type="ECO:0000259" key="4">
    <source>
        <dbReference type="SMART" id="SM00922"/>
    </source>
</evidence>
<dbReference type="InterPro" id="IPR029065">
    <property type="entry name" value="Enolase_C-like"/>
</dbReference>
<proteinExistence type="predicted"/>
<keyword evidence="2" id="KW-0479">Metal-binding</keyword>
<dbReference type="InterPro" id="IPR029017">
    <property type="entry name" value="Enolase-like_N"/>
</dbReference>
<evidence type="ECO:0000313" key="5">
    <source>
        <dbReference type="EMBL" id="CAA9518879.1"/>
    </source>
</evidence>
<dbReference type="GO" id="GO:0016836">
    <property type="term" value="F:hydro-lyase activity"/>
    <property type="evidence" value="ECO:0007669"/>
    <property type="project" value="TreeGrafter"/>
</dbReference>
<dbReference type="Gene3D" id="3.20.20.120">
    <property type="entry name" value="Enolase-like C-terminal domain"/>
    <property type="match status" value="1"/>
</dbReference>